<keyword evidence="12" id="KW-0408">Iron</keyword>
<dbReference type="GO" id="GO:0008270">
    <property type="term" value="F:zinc ion binding"/>
    <property type="evidence" value="ECO:0007669"/>
    <property type="project" value="TreeGrafter"/>
</dbReference>
<dbReference type="GO" id="GO:1900376">
    <property type="term" value="P:regulation of secondary metabolite biosynthetic process"/>
    <property type="evidence" value="ECO:0007669"/>
    <property type="project" value="TreeGrafter"/>
</dbReference>
<evidence type="ECO:0000256" key="10">
    <source>
        <dbReference type="ARBA" id="ARBA00023163"/>
    </source>
</evidence>
<dbReference type="CDD" id="cd07153">
    <property type="entry name" value="Fur_like"/>
    <property type="match status" value="1"/>
</dbReference>
<accession>A0A0K0X7U1</accession>
<dbReference type="Proteomes" id="UP000062255">
    <property type="component" value="Chromosome"/>
</dbReference>
<keyword evidence="8" id="KW-0805">Transcription regulation</keyword>
<feature type="binding site" evidence="12">
    <location>
        <position position="116"/>
    </location>
    <ligand>
        <name>Fe cation</name>
        <dbReference type="ChEBI" id="CHEBI:24875"/>
    </ligand>
</feature>
<evidence type="ECO:0000256" key="9">
    <source>
        <dbReference type="ARBA" id="ARBA00023125"/>
    </source>
</evidence>
<dbReference type="GO" id="GO:0000976">
    <property type="term" value="F:transcription cis-regulatory region binding"/>
    <property type="evidence" value="ECO:0007669"/>
    <property type="project" value="TreeGrafter"/>
</dbReference>
<dbReference type="RefSeq" id="WP_049745910.1">
    <property type="nucleotide sequence ID" value="NZ_CP012150.1"/>
</dbReference>
<dbReference type="FunFam" id="1.10.10.10:FF:000459">
    <property type="entry name" value="Ferric uptake regulation protein"/>
    <property type="match status" value="1"/>
</dbReference>
<dbReference type="GO" id="GO:0045892">
    <property type="term" value="P:negative regulation of DNA-templated transcription"/>
    <property type="evidence" value="ECO:0007669"/>
    <property type="project" value="TreeGrafter"/>
</dbReference>
<evidence type="ECO:0000256" key="6">
    <source>
        <dbReference type="ARBA" id="ARBA00022723"/>
    </source>
</evidence>
<dbReference type="PATRIC" id="fig|134601.6.peg.3735"/>
<evidence type="ECO:0000256" key="12">
    <source>
        <dbReference type="PIRSR" id="PIRSR602481-2"/>
    </source>
</evidence>
<dbReference type="GO" id="GO:0003700">
    <property type="term" value="F:DNA-binding transcription factor activity"/>
    <property type="evidence" value="ECO:0007669"/>
    <property type="project" value="InterPro"/>
</dbReference>
<dbReference type="PANTHER" id="PTHR33202:SF2">
    <property type="entry name" value="FERRIC UPTAKE REGULATION PROTEIN"/>
    <property type="match status" value="1"/>
</dbReference>
<feature type="binding site" evidence="12">
    <location>
        <position position="78"/>
    </location>
    <ligand>
        <name>Fe cation</name>
        <dbReference type="ChEBI" id="CHEBI:24875"/>
    </ligand>
</feature>
<keyword evidence="7 11" id="KW-0862">Zinc</keyword>
<dbReference type="InterPro" id="IPR002481">
    <property type="entry name" value="FUR"/>
</dbReference>
<keyword evidence="5" id="KW-0678">Repressor</keyword>
<evidence type="ECO:0000256" key="1">
    <source>
        <dbReference type="ARBA" id="ARBA00004496"/>
    </source>
</evidence>
<evidence type="ECO:0000256" key="5">
    <source>
        <dbReference type="ARBA" id="ARBA00022491"/>
    </source>
</evidence>
<protein>
    <submittedName>
        <fullName evidence="13">Fur family transcriptional regulator</fullName>
    </submittedName>
</protein>
<comment type="cofactor">
    <cofactor evidence="12">
        <name>Mn(2+)</name>
        <dbReference type="ChEBI" id="CHEBI:29035"/>
    </cofactor>
    <cofactor evidence="12">
        <name>Fe(2+)</name>
        <dbReference type="ChEBI" id="CHEBI:29033"/>
    </cofactor>
    <text evidence="12">Binds 1 Mn(2+) or Fe(2+) ion per subunit.</text>
</comment>
<evidence type="ECO:0000313" key="14">
    <source>
        <dbReference type="Proteomes" id="UP000062255"/>
    </source>
</evidence>
<dbReference type="PANTHER" id="PTHR33202">
    <property type="entry name" value="ZINC UPTAKE REGULATION PROTEIN"/>
    <property type="match status" value="1"/>
</dbReference>
<dbReference type="Gene3D" id="3.30.1490.190">
    <property type="match status" value="1"/>
</dbReference>
<reference evidence="13 14" key="1">
    <citation type="submission" date="2015-07" db="EMBL/GenBank/DDBJ databases">
        <title>Complete genome sequence of Mycobacterium goodii X7B, a facultative thermophilic biodesulfurizing bacterium.</title>
        <authorList>
            <person name="Yu B."/>
            <person name="Li F."/>
            <person name="Xu P."/>
        </authorList>
    </citation>
    <scope>NUCLEOTIDE SEQUENCE [LARGE SCALE GENOMIC DNA]</scope>
    <source>
        <strain evidence="13 14">X7B</strain>
    </source>
</reference>
<dbReference type="InterPro" id="IPR036390">
    <property type="entry name" value="WH_DNA-bd_sf"/>
</dbReference>
<name>A0A0K0X7U1_MYCGD</name>
<feature type="binding site" evidence="11">
    <location>
        <position position="84"/>
    </location>
    <ligand>
        <name>Zn(2+)</name>
        <dbReference type="ChEBI" id="CHEBI:29105"/>
    </ligand>
</feature>
<feature type="binding site" evidence="11">
    <location>
        <position position="127"/>
    </location>
    <ligand>
        <name>Zn(2+)</name>
        <dbReference type="ChEBI" id="CHEBI:29105"/>
    </ligand>
</feature>
<proteinExistence type="inferred from homology"/>
<evidence type="ECO:0000256" key="11">
    <source>
        <dbReference type="PIRSR" id="PIRSR602481-1"/>
    </source>
</evidence>
<sequence length="139" mass="15292">MTGAVRSTRQRAAIADLLNETEGFRSAQELHDELRRRGEGIGLTTVYRTLQAMATAGVVDTLRTDTGESVYRRCSEHHHHHLVCRSCGSTVEVSGRDVETWAAQVAREHGFSDVSHTIEIFGVCGDCVGPDEPDEPDKN</sequence>
<dbReference type="Gene3D" id="1.10.10.10">
    <property type="entry name" value="Winged helix-like DNA-binding domain superfamily/Winged helix DNA-binding domain"/>
    <property type="match status" value="1"/>
</dbReference>
<dbReference type="OrthoDB" id="8659436at2"/>
<gene>
    <name evidence="13" type="ORF">AFA91_18015</name>
</gene>
<keyword evidence="9" id="KW-0238">DNA-binding</keyword>
<dbReference type="Pfam" id="PF01475">
    <property type="entry name" value="FUR"/>
    <property type="match status" value="1"/>
</dbReference>
<dbReference type="KEGG" id="mgo:AFA91_18015"/>
<feature type="binding site" evidence="11">
    <location>
        <position position="124"/>
    </location>
    <ligand>
        <name>Zn(2+)</name>
        <dbReference type="ChEBI" id="CHEBI:29105"/>
    </ligand>
</feature>
<dbReference type="AlphaFoldDB" id="A0A0K0X7U1"/>
<evidence type="ECO:0000256" key="3">
    <source>
        <dbReference type="ARBA" id="ARBA00011738"/>
    </source>
</evidence>
<dbReference type="EMBL" id="CP012150">
    <property type="protein sequence ID" value="AKS33485.1"/>
    <property type="molecule type" value="Genomic_DNA"/>
</dbReference>
<dbReference type="STRING" id="134601.AFA91_18015"/>
<evidence type="ECO:0000256" key="4">
    <source>
        <dbReference type="ARBA" id="ARBA00022490"/>
    </source>
</evidence>
<evidence type="ECO:0000256" key="2">
    <source>
        <dbReference type="ARBA" id="ARBA00007957"/>
    </source>
</evidence>
<comment type="subunit">
    <text evidence="3">Homodimer.</text>
</comment>
<comment type="subcellular location">
    <subcellularLocation>
        <location evidence="1">Cytoplasm</location>
    </subcellularLocation>
</comment>
<organism evidence="13 14">
    <name type="scientific">Mycolicibacterium goodii</name>
    <name type="common">Mycobacterium goodii</name>
    <dbReference type="NCBI Taxonomy" id="134601"/>
    <lineage>
        <taxon>Bacteria</taxon>
        <taxon>Bacillati</taxon>
        <taxon>Actinomycetota</taxon>
        <taxon>Actinomycetes</taxon>
        <taxon>Mycobacteriales</taxon>
        <taxon>Mycobacteriaceae</taxon>
        <taxon>Mycolicibacterium</taxon>
    </lineage>
</organism>
<evidence type="ECO:0000313" key="13">
    <source>
        <dbReference type="EMBL" id="AKS33485.1"/>
    </source>
</evidence>
<comment type="similarity">
    <text evidence="2">Belongs to the Fur family.</text>
</comment>
<keyword evidence="10" id="KW-0804">Transcription</keyword>
<keyword evidence="6 11" id="KW-0479">Metal-binding</keyword>
<evidence type="ECO:0000256" key="8">
    <source>
        <dbReference type="ARBA" id="ARBA00023015"/>
    </source>
</evidence>
<feature type="binding site" evidence="11">
    <location>
        <position position="87"/>
    </location>
    <ligand>
        <name>Zn(2+)</name>
        <dbReference type="ChEBI" id="CHEBI:29105"/>
    </ligand>
</feature>
<dbReference type="SUPFAM" id="SSF46785">
    <property type="entry name" value="Winged helix' DNA-binding domain"/>
    <property type="match status" value="1"/>
</dbReference>
<dbReference type="GO" id="GO:0005829">
    <property type="term" value="C:cytosol"/>
    <property type="evidence" value="ECO:0007669"/>
    <property type="project" value="TreeGrafter"/>
</dbReference>
<keyword evidence="4" id="KW-0963">Cytoplasm</keyword>
<feature type="binding site" evidence="12">
    <location>
        <position position="99"/>
    </location>
    <ligand>
        <name>Fe cation</name>
        <dbReference type="ChEBI" id="CHEBI:24875"/>
    </ligand>
</feature>
<evidence type="ECO:0000256" key="7">
    <source>
        <dbReference type="ARBA" id="ARBA00022833"/>
    </source>
</evidence>
<dbReference type="InterPro" id="IPR043135">
    <property type="entry name" value="Fur_C"/>
</dbReference>
<dbReference type="InterPro" id="IPR036388">
    <property type="entry name" value="WH-like_DNA-bd_sf"/>
</dbReference>
<comment type="cofactor">
    <cofactor evidence="11">
        <name>Zn(2+)</name>
        <dbReference type="ChEBI" id="CHEBI:29105"/>
    </cofactor>
    <text evidence="11">Binds 1 zinc ion per subunit.</text>
</comment>